<dbReference type="SUPFAM" id="SSF47413">
    <property type="entry name" value="lambda repressor-like DNA-binding domains"/>
    <property type="match status" value="1"/>
</dbReference>
<dbReference type="Proteomes" id="UP000249538">
    <property type="component" value="Unassembled WGS sequence"/>
</dbReference>
<accession>A0A2W7QS00</accession>
<name>A0A2W7QS00_9RHOB</name>
<organism evidence="2 4">
    <name type="scientific">Cereibacter changlensis</name>
    <dbReference type="NCBI Taxonomy" id="402884"/>
    <lineage>
        <taxon>Bacteria</taxon>
        <taxon>Pseudomonadati</taxon>
        <taxon>Pseudomonadota</taxon>
        <taxon>Alphaproteobacteria</taxon>
        <taxon>Rhodobacterales</taxon>
        <taxon>Paracoccaceae</taxon>
        <taxon>Cereibacter</taxon>
    </lineage>
</organism>
<gene>
    <name evidence="3" type="ORF">LX76_01866</name>
    <name evidence="2" type="ORF">LX76_03310</name>
</gene>
<comment type="caution">
    <text evidence="2">The sequence shown here is derived from an EMBL/GenBank/DDBJ whole genome shotgun (WGS) entry which is preliminary data.</text>
</comment>
<reference evidence="2 4" key="1">
    <citation type="submission" date="2018-06" db="EMBL/GenBank/DDBJ databases">
        <title>Genomic Encyclopedia of Archaeal and Bacterial Type Strains, Phase II (KMG-II): from individual species to whole genera.</title>
        <authorList>
            <person name="Goeker M."/>
        </authorList>
    </citation>
    <scope>NUCLEOTIDE SEQUENCE [LARGE SCALE GENOMIC DNA]</scope>
    <source>
        <strain evidence="2 4">DSM 18774</strain>
    </source>
</reference>
<evidence type="ECO:0000313" key="4">
    <source>
        <dbReference type="Proteomes" id="UP000249538"/>
    </source>
</evidence>
<proteinExistence type="predicted"/>
<sequence length="118" mass="13478">MGLCYNRPMQLDQKIALAMTGDDSKKAQAIRLRAARHMIGLDQKTLGSEVGLKKTAISNMEMALSYPSLPVMRYLYRAHRVDFNFMMNGDFAQLPGDVQASLFPHLEDARREWDRKES</sequence>
<dbReference type="InterPro" id="IPR001387">
    <property type="entry name" value="Cro/C1-type_HTH"/>
</dbReference>
<dbReference type="PROSITE" id="PS50943">
    <property type="entry name" value="HTH_CROC1"/>
    <property type="match status" value="1"/>
</dbReference>
<dbReference type="EMBL" id="QKZS01000005">
    <property type="protein sequence ID" value="PZX54223.1"/>
    <property type="molecule type" value="Genomic_DNA"/>
</dbReference>
<dbReference type="Gene3D" id="1.10.260.40">
    <property type="entry name" value="lambda repressor-like DNA-binding domains"/>
    <property type="match status" value="1"/>
</dbReference>
<dbReference type="AlphaFoldDB" id="A0A2W7QS00"/>
<dbReference type="EMBL" id="QKZS01000011">
    <property type="protein sequence ID" value="PZX50771.1"/>
    <property type="molecule type" value="Genomic_DNA"/>
</dbReference>
<feature type="domain" description="HTH cro/C1-type" evidence="1">
    <location>
        <begin position="32"/>
        <end position="86"/>
    </location>
</feature>
<evidence type="ECO:0000259" key="1">
    <source>
        <dbReference type="PROSITE" id="PS50943"/>
    </source>
</evidence>
<evidence type="ECO:0000313" key="2">
    <source>
        <dbReference type="EMBL" id="PZX50771.1"/>
    </source>
</evidence>
<protein>
    <recommendedName>
        <fullName evidence="1">HTH cro/C1-type domain-containing protein</fullName>
    </recommendedName>
</protein>
<evidence type="ECO:0000313" key="3">
    <source>
        <dbReference type="EMBL" id="PZX54223.1"/>
    </source>
</evidence>
<dbReference type="InterPro" id="IPR010982">
    <property type="entry name" value="Lambda_DNA-bd_dom_sf"/>
</dbReference>
<dbReference type="GO" id="GO:0003677">
    <property type="term" value="F:DNA binding"/>
    <property type="evidence" value="ECO:0007669"/>
    <property type="project" value="InterPro"/>
</dbReference>
<dbReference type="CDD" id="cd00093">
    <property type="entry name" value="HTH_XRE"/>
    <property type="match status" value="1"/>
</dbReference>